<sequence>MLKDTPHKIKSQIPFDNVSTPETSELISFQAQTDCFVQPFSLFLHPHLQVISIHIRQTISPPQKIVPYACFERNATFQPTLEKSHPLNKKKMAPKRKSQQHTQPEESEWLGAKLSSVIDDKDRLL</sequence>
<proteinExistence type="predicted"/>
<feature type="region of interest" description="Disordered" evidence="1">
    <location>
        <begin position="81"/>
        <end position="113"/>
    </location>
</feature>
<protein>
    <submittedName>
        <fullName evidence="2">Uncharacterized protein</fullName>
    </submittedName>
</protein>
<gene>
    <name evidence="2" type="ORF">CDAR_189851</name>
</gene>
<organism evidence="2 3">
    <name type="scientific">Caerostris darwini</name>
    <dbReference type="NCBI Taxonomy" id="1538125"/>
    <lineage>
        <taxon>Eukaryota</taxon>
        <taxon>Metazoa</taxon>
        <taxon>Ecdysozoa</taxon>
        <taxon>Arthropoda</taxon>
        <taxon>Chelicerata</taxon>
        <taxon>Arachnida</taxon>
        <taxon>Araneae</taxon>
        <taxon>Araneomorphae</taxon>
        <taxon>Entelegynae</taxon>
        <taxon>Araneoidea</taxon>
        <taxon>Araneidae</taxon>
        <taxon>Caerostris</taxon>
    </lineage>
</organism>
<name>A0AAV4V248_9ARAC</name>
<evidence type="ECO:0000256" key="1">
    <source>
        <dbReference type="SAM" id="MobiDB-lite"/>
    </source>
</evidence>
<accession>A0AAV4V248</accession>
<dbReference type="AlphaFoldDB" id="A0AAV4V248"/>
<keyword evidence="3" id="KW-1185">Reference proteome</keyword>
<feature type="compositionally biased region" description="Basic residues" evidence="1">
    <location>
        <begin position="86"/>
        <end position="99"/>
    </location>
</feature>
<reference evidence="2 3" key="1">
    <citation type="submission" date="2021-06" db="EMBL/GenBank/DDBJ databases">
        <title>Caerostris darwini draft genome.</title>
        <authorList>
            <person name="Kono N."/>
            <person name="Arakawa K."/>
        </authorList>
    </citation>
    <scope>NUCLEOTIDE SEQUENCE [LARGE SCALE GENOMIC DNA]</scope>
</reference>
<dbReference type="EMBL" id="BPLQ01012307">
    <property type="protein sequence ID" value="GIY64300.1"/>
    <property type="molecule type" value="Genomic_DNA"/>
</dbReference>
<comment type="caution">
    <text evidence="2">The sequence shown here is derived from an EMBL/GenBank/DDBJ whole genome shotgun (WGS) entry which is preliminary data.</text>
</comment>
<evidence type="ECO:0000313" key="3">
    <source>
        <dbReference type="Proteomes" id="UP001054837"/>
    </source>
</evidence>
<dbReference type="Proteomes" id="UP001054837">
    <property type="component" value="Unassembled WGS sequence"/>
</dbReference>
<evidence type="ECO:0000313" key="2">
    <source>
        <dbReference type="EMBL" id="GIY64300.1"/>
    </source>
</evidence>